<feature type="compositionally biased region" description="Low complexity" evidence="1">
    <location>
        <begin position="156"/>
        <end position="170"/>
    </location>
</feature>
<accession>A0A1Y2CAG9</accession>
<feature type="region of interest" description="Disordered" evidence="1">
    <location>
        <begin position="616"/>
        <end position="671"/>
    </location>
</feature>
<dbReference type="SUPFAM" id="SSF54695">
    <property type="entry name" value="POZ domain"/>
    <property type="match status" value="1"/>
</dbReference>
<dbReference type="InterPro" id="IPR000210">
    <property type="entry name" value="BTB/POZ_dom"/>
</dbReference>
<feature type="region of interest" description="Disordered" evidence="1">
    <location>
        <begin position="694"/>
        <end position="725"/>
    </location>
</feature>
<comment type="caution">
    <text evidence="3">The sequence shown here is derived from an EMBL/GenBank/DDBJ whole genome shotgun (WGS) entry which is preliminary data.</text>
</comment>
<feature type="domain" description="BTB" evidence="2">
    <location>
        <begin position="237"/>
        <end position="316"/>
    </location>
</feature>
<reference evidence="3 4" key="1">
    <citation type="submission" date="2016-07" db="EMBL/GenBank/DDBJ databases">
        <title>Pervasive Adenine N6-methylation of Active Genes in Fungi.</title>
        <authorList>
            <consortium name="DOE Joint Genome Institute"/>
            <person name="Mondo S.J."/>
            <person name="Dannebaum R.O."/>
            <person name="Kuo R.C."/>
            <person name="Labutti K."/>
            <person name="Haridas S."/>
            <person name="Kuo A."/>
            <person name="Salamov A."/>
            <person name="Ahrendt S.R."/>
            <person name="Lipzen A."/>
            <person name="Sullivan W."/>
            <person name="Andreopoulos W.B."/>
            <person name="Clum A."/>
            <person name="Lindquist E."/>
            <person name="Daum C."/>
            <person name="Ramamoorthy G.K."/>
            <person name="Gryganskyi A."/>
            <person name="Culley D."/>
            <person name="Magnuson J.K."/>
            <person name="James T.Y."/>
            <person name="O'Malley M.A."/>
            <person name="Stajich J.E."/>
            <person name="Spatafora J.W."/>
            <person name="Visel A."/>
            <person name="Grigoriev I.V."/>
        </authorList>
    </citation>
    <scope>NUCLEOTIDE SEQUENCE [LARGE SCALE GENOMIC DNA]</scope>
    <source>
        <strain evidence="3 4">62-1032</strain>
    </source>
</reference>
<dbReference type="InParanoid" id="A0A1Y2CAG9"/>
<feature type="compositionally biased region" description="Polar residues" evidence="1">
    <location>
        <begin position="128"/>
        <end position="148"/>
    </location>
</feature>
<dbReference type="Proteomes" id="UP000193467">
    <property type="component" value="Unassembled WGS sequence"/>
</dbReference>
<keyword evidence="4" id="KW-1185">Reference proteome</keyword>
<feature type="compositionally biased region" description="Low complexity" evidence="1">
    <location>
        <begin position="35"/>
        <end position="57"/>
    </location>
</feature>
<dbReference type="Gene3D" id="3.30.710.10">
    <property type="entry name" value="Potassium Channel Kv1.1, Chain A"/>
    <property type="match status" value="1"/>
</dbReference>
<organism evidence="3 4">
    <name type="scientific">Leucosporidium creatinivorum</name>
    <dbReference type="NCBI Taxonomy" id="106004"/>
    <lineage>
        <taxon>Eukaryota</taxon>
        <taxon>Fungi</taxon>
        <taxon>Dikarya</taxon>
        <taxon>Basidiomycota</taxon>
        <taxon>Pucciniomycotina</taxon>
        <taxon>Microbotryomycetes</taxon>
        <taxon>Leucosporidiales</taxon>
        <taxon>Leucosporidium</taxon>
    </lineage>
</organism>
<proteinExistence type="predicted"/>
<feature type="region of interest" description="Disordered" evidence="1">
    <location>
        <begin position="799"/>
        <end position="876"/>
    </location>
</feature>
<feature type="compositionally biased region" description="Polar residues" evidence="1">
    <location>
        <begin position="645"/>
        <end position="654"/>
    </location>
</feature>
<dbReference type="PANTHER" id="PTHR47369">
    <property type="entry name" value="BTB/POZ DOMAIN-CONTAINING PROTEIN"/>
    <property type="match status" value="1"/>
</dbReference>
<evidence type="ECO:0000259" key="2">
    <source>
        <dbReference type="PROSITE" id="PS50097"/>
    </source>
</evidence>
<dbReference type="InterPro" id="IPR011333">
    <property type="entry name" value="SKP1/BTB/POZ_sf"/>
</dbReference>
<feature type="region of interest" description="Disordered" evidence="1">
    <location>
        <begin position="1"/>
        <end position="81"/>
    </location>
</feature>
<name>A0A1Y2CAG9_9BASI</name>
<feature type="compositionally biased region" description="Pro residues" evidence="1">
    <location>
        <begin position="198"/>
        <end position="208"/>
    </location>
</feature>
<dbReference type="OrthoDB" id="2536583at2759"/>
<dbReference type="PROSITE" id="PS50097">
    <property type="entry name" value="BTB"/>
    <property type="match status" value="1"/>
</dbReference>
<feature type="compositionally biased region" description="Basic and acidic residues" evidence="1">
    <location>
        <begin position="616"/>
        <end position="644"/>
    </location>
</feature>
<feature type="compositionally biased region" description="Low complexity" evidence="1">
    <location>
        <begin position="1"/>
        <end position="18"/>
    </location>
</feature>
<feature type="compositionally biased region" description="Polar residues" evidence="1">
    <location>
        <begin position="19"/>
        <end position="28"/>
    </location>
</feature>
<sequence>MATNPSTPSNLTTTAPSTQQPDLPTLSQPAPLYPGRGSARFAVGASSSSASGSGTSTPVVPIGREQSRSPLGQKSTSASVSPELEGFLALHTTLSGASTIRESRNSLEEDSRPDTALGSYEGGAPLTATRTAPQPSTSQLPLAQSNEEAASPPTRPTVSRTPTDGPTTTVPTPPTRHRPRRQRASTTSHPSARYVPLSKPPPLAPPSRPSSISPSPGPSTASLQSHLYNGLLNATLSDLHLVVFNHFYRLHRIVLAGQSGFFTSLLSGGFSEERTTPMKRGSEGEVIQVELSSPMTRAAFEFCLARLYGGGPELVAPPWAKSNSTYPLSEPFERLLLKAMGDLKERGREGQAEQWDELARSDKQPATPTFLLALLATSTYLEIPSLAATALEMIQTTITPWTVSTYLGFATGKGLGPHPAADVACRGLEGVGAAYDLSRSQAHWTPSLDRSLSTSSNTSYASSVVSTDTPDLSTTGHDAEEDSSIFVGPEGERVGEACACWLAKWGSDILRAEEWLAAGNGNAESFFYDEEHPPVAVEGNADLRPPTLRVWSSLEGGLSSRWVRGVISSDAFFISASGGTPESDATGVGHSGLGSDGEFERYLFAKRVVQLRRGEKAARRKVEREKREASRLTREEERKRRSEKQAATSSSRGTSVYEMAGEPSPRLFAQGDDFDQDEMEALNSAARDLLLGGASEESEDDQKCGHERCEDEDDDEDDEDDPDEREYTELFSTGIHYSHMVNLPQLHYISRDYSPTTGRLYTPHEVIERAYFQAEDFKSQIPMAMTSRLVTHSTYNSIGRTPGLESHPDDGPDLGLTTSIDPHLNARKHGRDQRNFYLIPVDDTTRINERSPTSSDGGEGGVELSPSPRKPSTVPRGVDGFFGLALETRLGTKGPKPAVFGTEDEAVMGRTFVAYEPCRVGVEFWGVGNLKDKQRLYSSTFFYAGSFFNLYLQRIQKKGALQLGVYLHRQNQNEPFPHPSQPPVPLGSSHSILSDVFKSRATPSVVGSLAPYSDRRKQIRAFFSIWCPNQSGNSLTKFSSGPDQFALSQSWGWKSTSLSQEFLGSAPLSEVAGASDSGRFSSLKVTIVMGLV</sequence>
<dbReference type="EMBL" id="MCGR01000127">
    <property type="protein sequence ID" value="ORY43936.1"/>
    <property type="molecule type" value="Genomic_DNA"/>
</dbReference>
<feature type="compositionally biased region" description="Low complexity" evidence="1">
    <location>
        <begin position="446"/>
        <end position="467"/>
    </location>
</feature>
<feature type="compositionally biased region" description="Polar residues" evidence="1">
    <location>
        <begin position="68"/>
        <end position="80"/>
    </location>
</feature>
<feature type="compositionally biased region" description="Acidic residues" evidence="1">
    <location>
        <begin position="710"/>
        <end position="725"/>
    </location>
</feature>
<feature type="compositionally biased region" description="Basic and acidic residues" evidence="1">
    <location>
        <begin position="101"/>
        <end position="113"/>
    </location>
</feature>
<feature type="compositionally biased region" description="Low complexity" evidence="1">
    <location>
        <begin position="209"/>
        <end position="221"/>
    </location>
</feature>
<gene>
    <name evidence="3" type="ORF">BCR35DRAFT_336334</name>
</gene>
<evidence type="ECO:0000256" key="1">
    <source>
        <dbReference type="SAM" id="MobiDB-lite"/>
    </source>
</evidence>
<feature type="region of interest" description="Disordered" evidence="1">
    <location>
        <begin position="446"/>
        <end position="483"/>
    </location>
</feature>
<protein>
    <recommendedName>
        <fullName evidence="2">BTB domain-containing protein</fullName>
    </recommendedName>
</protein>
<feature type="region of interest" description="Disordered" evidence="1">
    <location>
        <begin position="93"/>
        <end position="221"/>
    </location>
</feature>
<dbReference type="PANTHER" id="PTHR47369:SF1">
    <property type="entry name" value="BTB_POZ DOMAIN-CONTAINING PROTEIN"/>
    <property type="match status" value="1"/>
</dbReference>
<evidence type="ECO:0000313" key="3">
    <source>
        <dbReference type="EMBL" id="ORY43936.1"/>
    </source>
</evidence>
<evidence type="ECO:0000313" key="4">
    <source>
        <dbReference type="Proteomes" id="UP000193467"/>
    </source>
</evidence>
<dbReference type="AlphaFoldDB" id="A0A1Y2CAG9"/>